<gene>
    <name evidence="1" type="ordered locus">Daud_1375</name>
</gene>
<dbReference type="SUPFAM" id="SSF102705">
    <property type="entry name" value="NIF3 (NGG1p interacting factor 3)-like"/>
    <property type="match status" value="1"/>
</dbReference>
<reference evidence="2" key="1">
    <citation type="submission" date="2007-10" db="EMBL/GenBank/DDBJ databases">
        <title>Complete sequence of chromosome of Desulforudis audaxviator MP104C.</title>
        <authorList>
            <person name="Copeland A."/>
            <person name="Lucas S."/>
            <person name="Lapidus A."/>
            <person name="Barry K."/>
            <person name="Glavina del Rio T."/>
            <person name="Dalin E."/>
            <person name="Tice H."/>
            <person name="Bruce D."/>
            <person name="Pitluck S."/>
            <person name="Lowry S.R."/>
            <person name="Larimer F."/>
            <person name="Land M.L."/>
            <person name="Hauser L."/>
            <person name="Kyrpides N."/>
            <person name="Ivanova N.N."/>
            <person name="Richardson P."/>
        </authorList>
    </citation>
    <scope>NUCLEOTIDE SEQUENCE [LARGE SCALE GENOMIC DNA]</scope>
    <source>
        <strain evidence="2">MP104C</strain>
    </source>
</reference>
<evidence type="ECO:0008006" key="3">
    <source>
        <dbReference type="Google" id="ProtNLM"/>
    </source>
</evidence>
<protein>
    <recommendedName>
        <fullName evidence="3">NGG1p interacting factor NIF3</fullName>
    </recommendedName>
</protein>
<dbReference type="EMBL" id="CP000860">
    <property type="protein sequence ID" value="ACA59884.1"/>
    <property type="molecule type" value="Genomic_DNA"/>
</dbReference>
<organism evidence="1 2">
    <name type="scientific">Desulforudis audaxviator (strain MP104C)</name>
    <dbReference type="NCBI Taxonomy" id="477974"/>
    <lineage>
        <taxon>Bacteria</taxon>
        <taxon>Bacillati</taxon>
        <taxon>Bacillota</taxon>
        <taxon>Clostridia</taxon>
        <taxon>Thermoanaerobacterales</taxon>
        <taxon>Candidatus Desulforudaceae</taxon>
        <taxon>Candidatus Desulforudis</taxon>
    </lineage>
</organism>
<keyword evidence="2" id="KW-1185">Reference proteome</keyword>
<evidence type="ECO:0000313" key="2">
    <source>
        <dbReference type="Proteomes" id="UP000008544"/>
    </source>
</evidence>
<dbReference type="KEGG" id="dau:Daud_1375"/>
<evidence type="ECO:0000313" key="1">
    <source>
        <dbReference type="EMBL" id="ACA59884.1"/>
    </source>
</evidence>
<dbReference type="eggNOG" id="COG0327">
    <property type="taxonomic scope" value="Bacteria"/>
</dbReference>
<dbReference type="AlphaFoldDB" id="B1I475"/>
<dbReference type="OrthoDB" id="9798371at2"/>
<sequence length="320" mass="35526">MNIGEIYALAVQRGMEHDPRGLEGVEKVLAREKERFAGLKEDERDEFDQERLTNPYSDTRILYGDPETPVRRVLAGVDMEVGELLLADRLRERGRSIDLVITHHPEGKALASLHEVMHLQEDVLARLGVPINVAEGILASRISEVKRGILPLNHNRAVDVARILDIPFMCLHTTADNLVNDFLQKYLDERRPETLKDLLKTLKEVPEYKEAVRLNAGPTIVIGSPERRAGKIVVDMTGGTGGSEDAYARLATAGVGTLVVMHISEKHRKEAEANHIQVVVAGHMASDSLGLNLFLDELVRRGIEIVPCAGLLRVNRTAEQ</sequence>
<reference evidence="1 2" key="2">
    <citation type="journal article" date="2008" name="Science">
        <title>Environmental genomics reveals a single-species ecosystem deep within Earth.</title>
        <authorList>
            <person name="Chivian D."/>
            <person name="Brodie E.L."/>
            <person name="Alm E.J."/>
            <person name="Culley D.E."/>
            <person name="Dehal P.S."/>
            <person name="Desantis T.Z."/>
            <person name="Gihring T.M."/>
            <person name="Lapidus A."/>
            <person name="Lin L.H."/>
            <person name="Lowry S.R."/>
            <person name="Moser D.P."/>
            <person name="Richardson P.M."/>
            <person name="Southam G."/>
            <person name="Wanger G."/>
            <person name="Pratt L.M."/>
            <person name="Andersen G.L."/>
            <person name="Hazen T.C."/>
            <person name="Brockman F.J."/>
            <person name="Arkin A.P."/>
            <person name="Onstott T.C."/>
        </authorList>
    </citation>
    <scope>NUCLEOTIDE SEQUENCE [LARGE SCALE GENOMIC DNA]</scope>
    <source>
        <strain evidence="1 2">MP104C</strain>
    </source>
</reference>
<dbReference type="InterPro" id="IPR036069">
    <property type="entry name" value="DUF34/NIF3_sf"/>
</dbReference>
<name>B1I475_DESAP</name>
<dbReference type="STRING" id="477974.Daud_1375"/>
<proteinExistence type="predicted"/>
<accession>B1I475</accession>
<dbReference type="RefSeq" id="WP_012302469.1">
    <property type="nucleotide sequence ID" value="NC_010424.1"/>
</dbReference>
<dbReference type="Proteomes" id="UP000008544">
    <property type="component" value="Chromosome"/>
</dbReference>
<dbReference type="HOGENOM" id="CLU_075763_0_0_9"/>